<evidence type="ECO:0000313" key="3">
    <source>
        <dbReference type="Proteomes" id="UP001595377"/>
    </source>
</evidence>
<name>A0ABV7DI53_9HYPH</name>
<evidence type="ECO:0000313" key="2">
    <source>
        <dbReference type="EMBL" id="MFC3074134.1"/>
    </source>
</evidence>
<organism evidence="2 3">
    <name type="scientific">Shinella pollutisoli</name>
    <dbReference type="NCBI Taxonomy" id="2250594"/>
    <lineage>
        <taxon>Bacteria</taxon>
        <taxon>Pseudomonadati</taxon>
        <taxon>Pseudomonadota</taxon>
        <taxon>Alphaproteobacteria</taxon>
        <taxon>Hyphomicrobiales</taxon>
        <taxon>Rhizobiaceae</taxon>
        <taxon>Shinella</taxon>
    </lineage>
</organism>
<gene>
    <name evidence="2" type="ORF">ACFOHH_13560</name>
</gene>
<feature type="region of interest" description="Disordered" evidence="1">
    <location>
        <begin position="1"/>
        <end position="35"/>
    </location>
</feature>
<dbReference type="Proteomes" id="UP001595377">
    <property type="component" value="Unassembled WGS sequence"/>
</dbReference>
<keyword evidence="3" id="KW-1185">Reference proteome</keyword>
<dbReference type="RefSeq" id="WP_257318407.1">
    <property type="nucleotide sequence ID" value="NZ_JANFDG010000054.1"/>
</dbReference>
<evidence type="ECO:0000256" key="1">
    <source>
        <dbReference type="SAM" id="MobiDB-lite"/>
    </source>
</evidence>
<protein>
    <submittedName>
        <fullName evidence="2">Uncharacterized protein</fullName>
    </submittedName>
</protein>
<comment type="caution">
    <text evidence="2">The sequence shown here is derived from an EMBL/GenBank/DDBJ whole genome shotgun (WGS) entry which is preliminary data.</text>
</comment>
<accession>A0ABV7DI53</accession>
<feature type="compositionally biased region" description="Basic and acidic residues" evidence="1">
    <location>
        <begin position="1"/>
        <end position="12"/>
    </location>
</feature>
<sequence>MMANKTNKEVPVEHGTTGNRRPTERDDKHQRTVDRWEHAHLYREEVEQSKASRKPRIPTLVMKKFARSGVTFEQAMSDLRVSRSHLRAACIRTATDLQGGPRTPREHQQQYTEVNEEKEFDMSSILAITPNTTLSDLKTEAPLSTGKRRLPSDEIAKAVERAVRTIVDTEGVMPNLARLHKETGFAYKTLKKYWPGNPEAARRGRKPKQMVEAAESRAPATQPLARELVQMVSELVYGAGLVPGTYTADDGVVRCDSFDNHGEELTPLIRAWRHHEDEVAQILAIARDLSPPGSTNAAVTSA</sequence>
<dbReference type="EMBL" id="JBHRSP010000021">
    <property type="protein sequence ID" value="MFC3074134.1"/>
    <property type="molecule type" value="Genomic_DNA"/>
</dbReference>
<proteinExistence type="predicted"/>
<feature type="compositionally biased region" description="Basic and acidic residues" evidence="1">
    <location>
        <begin position="21"/>
        <end position="35"/>
    </location>
</feature>
<reference evidence="3" key="1">
    <citation type="journal article" date="2019" name="Int. J. Syst. Evol. Microbiol.">
        <title>The Global Catalogue of Microorganisms (GCM) 10K type strain sequencing project: providing services to taxonomists for standard genome sequencing and annotation.</title>
        <authorList>
            <consortium name="The Broad Institute Genomics Platform"/>
            <consortium name="The Broad Institute Genome Sequencing Center for Infectious Disease"/>
            <person name="Wu L."/>
            <person name="Ma J."/>
        </authorList>
    </citation>
    <scope>NUCLEOTIDE SEQUENCE [LARGE SCALE GENOMIC DNA]</scope>
    <source>
        <strain evidence="3">KCTC 52677</strain>
    </source>
</reference>